<evidence type="ECO:0000313" key="2">
    <source>
        <dbReference type="Proteomes" id="UP001291623"/>
    </source>
</evidence>
<organism evidence="1 2">
    <name type="scientific">Anisodus tanguticus</name>
    <dbReference type="NCBI Taxonomy" id="243964"/>
    <lineage>
        <taxon>Eukaryota</taxon>
        <taxon>Viridiplantae</taxon>
        <taxon>Streptophyta</taxon>
        <taxon>Embryophyta</taxon>
        <taxon>Tracheophyta</taxon>
        <taxon>Spermatophyta</taxon>
        <taxon>Magnoliopsida</taxon>
        <taxon>eudicotyledons</taxon>
        <taxon>Gunneridae</taxon>
        <taxon>Pentapetalae</taxon>
        <taxon>asterids</taxon>
        <taxon>lamiids</taxon>
        <taxon>Solanales</taxon>
        <taxon>Solanaceae</taxon>
        <taxon>Solanoideae</taxon>
        <taxon>Hyoscyameae</taxon>
        <taxon>Anisodus</taxon>
    </lineage>
</organism>
<evidence type="ECO:0000313" key="1">
    <source>
        <dbReference type="EMBL" id="KAK4378843.1"/>
    </source>
</evidence>
<comment type="caution">
    <text evidence="1">The sequence shown here is derived from an EMBL/GenBank/DDBJ whole genome shotgun (WGS) entry which is preliminary data.</text>
</comment>
<protein>
    <submittedName>
        <fullName evidence="1">Uncharacterized protein</fullName>
    </submittedName>
</protein>
<reference evidence="1" key="1">
    <citation type="submission" date="2023-12" db="EMBL/GenBank/DDBJ databases">
        <title>Genome assembly of Anisodus tanguticus.</title>
        <authorList>
            <person name="Wang Y.-J."/>
        </authorList>
    </citation>
    <scope>NUCLEOTIDE SEQUENCE</scope>
    <source>
        <strain evidence="1">KB-2021</strain>
        <tissue evidence="1">Leaf</tissue>
    </source>
</reference>
<sequence>MAGLPSVVNRPTWFCGAIASVRGNLNGFITHEVNFQDINKAFYLLEASKTMRCIIWMDK</sequence>
<keyword evidence="2" id="KW-1185">Reference proteome</keyword>
<dbReference type="Proteomes" id="UP001291623">
    <property type="component" value="Unassembled WGS sequence"/>
</dbReference>
<name>A0AAE1T033_9SOLA</name>
<proteinExistence type="predicted"/>
<dbReference type="Gene3D" id="3.90.180.10">
    <property type="entry name" value="Medium-chain alcohol dehydrogenases, catalytic domain"/>
    <property type="match status" value="1"/>
</dbReference>
<gene>
    <name evidence="1" type="ORF">RND71_000705</name>
</gene>
<dbReference type="EMBL" id="JAVYJV010000001">
    <property type="protein sequence ID" value="KAK4378843.1"/>
    <property type="molecule type" value="Genomic_DNA"/>
</dbReference>
<accession>A0AAE1T033</accession>
<dbReference type="AlphaFoldDB" id="A0AAE1T033"/>